<sequence>MIPINLLKNDLNNIFQNGNTLFLQDGSQVKGYLNKNTKLYFDNGLSDEVITFLCTADLSVGDFITIDSIEYEIYRIDRENQALNRLFLRLHDDP</sequence>
<dbReference type="EMBL" id="LFLK01000008">
    <property type="protein sequence ID" value="OCR90224.1"/>
    <property type="molecule type" value="Genomic_DNA"/>
</dbReference>
<reference evidence="1 2" key="1">
    <citation type="journal article" date="2016" name="Genome Biol. Evol.">
        <title>Comparative Genomics of Campylobacter fetus from Reptiles and Mammals Reveals Divergent Evolution in Host-Associated Lineages.</title>
        <authorList>
            <person name="Gilbert M.J."/>
            <person name="Miller W.G."/>
            <person name="Yee E."/>
            <person name="Zomer A.L."/>
            <person name="van der Graaf-van Bloois L."/>
            <person name="Fitzgerald C."/>
            <person name="Forbes K.J."/>
            <person name="Meric G."/>
            <person name="Sheppard S.K."/>
            <person name="Wagenaar J.A."/>
            <person name="Duim B."/>
        </authorList>
    </citation>
    <scope>NUCLEOTIDE SEQUENCE [LARGE SCALE GENOMIC DNA]</scope>
    <source>
        <strain evidence="1 2">12S02225-3</strain>
    </source>
</reference>
<comment type="caution">
    <text evidence="1">The sequence shown here is derived from an EMBL/GenBank/DDBJ whole genome shotgun (WGS) entry which is preliminary data.</text>
</comment>
<proteinExistence type="predicted"/>
<accession>A0AAX0H9I0</accession>
<dbReference type="RefSeq" id="WP_065841128.1">
    <property type="nucleotide sequence ID" value="NZ_JAAOXI010000010.1"/>
</dbReference>
<protein>
    <submittedName>
        <fullName evidence="1">Uncharacterized protein</fullName>
    </submittedName>
</protein>
<evidence type="ECO:0000313" key="2">
    <source>
        <dbReference type="Proteomes" id="UP000093100"/>
    </source>
</evidence>
<organism evidence="1 2">
    <name type="scientific">Campylobacter fetus subsp. testudinum</name>
    <dbReference type="NCBI Taxonomy" id="1507806"/>
    <lineage>
        <taxon>Bacteria</taxon>
        <taxon>Pseudomonadati</taxon>
        <taxon>Campylobacterota</taxon>
        <taxon>Epsilonproteobacteria</taxon>
        <taxon>Campylobacterales</taxon>
        <taxon>Campylobacteraceae</taxon>
        <taxon>Campylobacter</taxon>
    </lineage>
</organism>
<name>A0AAX0H9I0_CAMFE</name>
<dbReference type="AlphaFoldDB" id="A0AAX0H9I0"/>
<evidence type="ECO:0000313" key="1">
    <source>
        <dbReference type="EMBL" id="OCR90224.1"/>
    </source>
</evidence>
<dbReference type="Proteomes" id="UP000093100">
    <property type="component" value="Unassembled WGS sequence"/>
</dbReference>
<gene>
    <name evidence="1" type="ORF">CFT12S02225_07595</name>
</gene>